<evidence type="ECO:0000256" key="2">
    <source>
        <dbReference type="ARBA" id="ARBA00022475"/>
    </source>
</evidence>
<dbReference type="InterPro" id="IPR011009">
    <property type="entry name" value="Kinase-like_dom_sf"/>
</dbReference>
<evidence type="ECO:0000259" key="3">
    <source>
        <dbReference type="PROSITE" id="PS50011"/>
    </source>
</evidence>
<dbReference type="GO" id="GO:0005886">
    <property type="term" value="C:plasma membrane"/>
    <property type="evidence" value="ECO:0007669"/>
    <property type="project" value="UniProtKB-SubCell"/>
</dbReference>
<feature type="domain" description="Protein kinase" evidence="3">
    <location>
        <begin position="1"/>
        <end position="98"/>
    </location>
</feature>
<dbReference type="PROSITE" id="PS50011">
    <property type="entry name" value="PROTEIN_KINASE_DOM"/>
    <property type="match status" value="1"/>
</dbReference>
<comment type="caution">
    <text evidence="4">The sequence shown here is derived from an EMBL/GenBank/DDBJ whole genome shotgun (WGS) entry which is preliminary data.</text>
</comment>
<evidence type="ECO:0000256" key="1">
    <source>
        <dbReference type="ARBA" id="ARBA00004236"/>
    </source>
</evidence>
<organism evidence="4 5">
    <name type="scientific">Escallonia herrerae</name>
    <dbReference type="NCBI Taxonomy" id="1293975"/>
    <lineage>
        <taxon>Eukaryota</taxon>
        <taxon>Viridiplantae</taxon>
        <taxon>Streptophyta</taxon>
        <taxon>Embryophyta</taxon>
        <taxon>Tracheophyta</taxon>
        <taxon>Spermatophyta</taxon>
        <taxon>Magnoliopsida</taxon>
        <taxon>eudicotyledons</taxon>
        <taxon>Gunneridae</taxon>
        <taxon>Pentapetalae</taxon>
        <taxon>asterids</taxon>
        <taxon>campanulids</taxon>
        <taxon>Escalloniales</taxon>
        <taxon>Escalloniaceae</taxon>
        <taxon>Escallonia</taxon>
    </lineage>
</organism>
<keyword evidence="5" id="KW-1185">Reference proteome</keyword>
<dbReference type="SUPFAM" id="SSF56112">
    <property type="entry name" value="Protein kinase-like (PK-like)"/>
    <property type="match status" value="1"/>
</dbReference>
<dbReference type="EMBL" id="JAVXUP010002238">
    <property type="protein sequence ID" value="KAK3004549.1"/>
    <property type="molecule type" value="Genomic_DNA"/>
</dbReference>
<protein>
    <recommendedName>
        <fullName evidence="3">Protein kinase domain-containing protein</fullName>
    </recommendedName>
</protein>
<keyword evidence="2" id="KW-0472">Membrane</keyword>
<dbReference type="PANTHER" id="PTHR45621">
    <property type="entry name" value="OS01G0588500 PROTEIN-RELATED"/>
    <property type="match status" value="1"/>
</dbReference>
<dbReference type="Pfam" id="PF07714">
    <property type="entry name" value="PK_Tyr_Ser-Thr"/>
    <property type="match status" value="1"/>
</dbReference>
<sequence length="98" mass="11267">MAIVVKRVRQEGYQGHEEWLAEINYQGQLSHLNLVKLVGYCLEDEHRLLVYEFMPQGDSDFQPLSWNLRMEVAPAAAKGLAYLHSPEAKVIYRDSDCS</sequence>
<dbReference type="InterPro" id="IPR001245">
    <property type="entry name" value="Ser-Thr/Tyr_kinase_cat_dom"/>
</dbReference>
<gene>
    <name evidence="4" type="ORF">RJ639_020096</name>
</gene>
<reference evidence="4" key="1">
    <citation type="submission" date="2022-12" db="EMBL/GenBank/DDBJ databases">
        <title>Draft genome assemblies for two species of Escallonia (Escalloniales).</title>
        <authorList>
            <person name="Chanderbali A."/>
            <person name="Dervinis C."/>
            <person name="Anghel I."/>
            <person name="Soltis D."/>
            <person name="Soltis P."/>
            <person name="Zapata F."/>
        </authorList>
    </citation>
    <scope>NUCLEOTIDE SEQUENCE</scope>
    <source>
        <strain evidence="4">UCBG64.0493</strain>
        <tissue evidence="4">Leaf</tissue>
    </source>
</reference>
<evidence type="ECO:0000313" key="4">
    <source>
        <dbReference type="EMBL" id="KAK3004549.1"/>
    </source>
</evidence>
<dbReference type="Proteomes" id="UP001188597">
    <property type="component" value="Unassembled WGS sequence"/>
</dbReference>
<dbReference type="GO" id="GO:0005524">
    <property type="term" value="F:ATP binding"/>
    <property type="evidence" value="ECO:0007669"/>
    <property type="project" value="InterPro"/>
</dbReference>
<dbReference type="InterPro" id="IPR050823">
    <property type="entry name" value="Plant_Ser_Thr_Prot_Kinase"/>
</dbReference>
<proteinExistence type="predicted"/>
<accession>A0AA88VA28</accession>
<dbReference type="GO" id="GO:0004672">
    <property type="term" value="F:protein kinase activity"/>
    <property type="evidence" value="ECO:0007669"/>
    <property type="project" value="InterPro"/>
</dbReference>
<dbReference type="AlphaFoldDB" id="A0AA88VA28"/>
<keyword evidence="2" id="KW-1003">Cell membrane</keyword>
<evidence type="ECO:0000313" key="5">
    <source>
        <dbReference type="Proteomes" id="UP001188597"/>
    </source>
</evidence>
<dbReference type="Gene3D" id="1.10.510.10">
    <property type="entry name" value="Transferase(Phosphotransferase) domain 1"/>
    <property type="match status" value="1"/>
</dbReference>
<comment type="subcellular location">
    <subcellularLocation>
        <location evidence="1">Cell membrane</location>
    </subcellularLocation>
</comment>
<dbReference type="InterPro" id="IPR000719">
    <property type="entry name" value="Prot_kinase_dom"/>
</dbReference>
<name>A0AA88VA28_9ASTE</name>